<keyword evidence="6 12" id="KW-0812">Transmembrane</keyword>
<dbReference type="PROSITE" id="PS50885">
    <property type="entry name" value="HAMP"/>
    <property type="match status" value="1"/>
</dbReference>
<keyword evidence="7" id="KW-0418">Kinase</keyword>
<dbReference type="InterPro" id="IPR013727">
    <property type="entry name" value="2CSK_N"/>
</dbReference>
<dbReference type="PRINTS" id="PR00344">
    <property type="entry name" value="BCTRLSENSOR"/>
</dbReference>
<dbReference type="Gene3D" id="1.10.287.130">
    <property type="match status" value="1"/>
</dbReference>
<dbReference type="Gene3D" id="6.10.340.10">
    <property type="match status" value="1"/>
</dbReference>
<feature type="compositionally biased region" description="Basic and acidic residues" evidence="11">
    <location>
        <begin position="446"/>
        <end position="456"/>
    </location>
</feature>
<dbReference type="SUPFAM" id="SSF55874">
    <property type="entry name" value="ATPase domain of HSP90 chaperone/DNA topoisomerase II/histidine kinase"/>
    <property type="match status" value="1"/>
</dbReference>
<dbReference type="SUPFAM" id="SSF158472">
    <property type="entry name" value="HAMP domain-like"/>
    <property type="match status" value="1"/>
</dbReference>
<evidence type="ECO:0000256" key="4">
    <source>
        <dbReference type="ARBA" id="ARBA00022553"/>
    </source>
</evidence>
<evidence type="ECO:0000256" key="7">
    <source>
        <dbReference type="ARBA" id="ARBA00022777"/>
    </source>
</evidence>
<dbReference type="Proteomes" id="UP000334019">
    <property type="component" value="Chromosome"/>
</dbReference>
<dbReference type="InterPro" id="IPR036890">
    <property type="entry name" value="HATPase_C_sf"/>
</dbReference>
<keyword evidence="4" id="KW-0597">Phosphoprotein</keyword>
<gene>
    <name evidence="15" type="ORF">GH723_14510</name>
</gene>
<dbReference type="KEGG" id="atq:GH723_14510"/>
<keyword evidence="8 12" id="KW-1133">Transmembrane helix</keyword>
<dbReference type="SMART" id="SM00304">
    <property type="entry name" value="HAMP"/>
    <property type="match status" value="1"/>
</dbReference>
<evidence type="ECO:0000313" key="16">
    <source>
        <dbReference type="Proteomes" id="UP000334019"/>
    </source>
</evidence>
<dbReference type="EC" id="2.7.13.3" evidence="3"/>
<feature type="domain" description="HAMP" evidence="14">
    <location>
        <begin position="203"/>
        <end position="256"/>
    </location>
</feature>
<organism evidence="15 16">
    <name type="scientific">Actinomarinicola tropica</name>
    <dbReference type="NCBI Taxonomy" id="2789776"/>
    <lineage>
        <taxon>Bacteria</taxon>
        <taxon>Bacillati</taxon>
        <taxon>Actinomycetota</taxon>
        <taxon>Acidimicrobiia</taxon>
        <taxon>Acidimicrobiales</taxon>
        <taxon>Iamiaceae</taxon>
        <taxon>Actinomarinicola</taxon>
    </lineage>
</organism>
<dbReference type="SMART" id="SM00388">
    <property type="entry name" value="HisKA"/>
    <property type="match status" value="1"/>
</dbReference>
<dbReference type="Pfam" id="PF08521">
    <property type="entry name" value="2CSK_N"/>
    <property type="match status" value="1"/>
</dbReference>
<dbReference type="InterPro" id="IPR050428">
    <property type="entry name" value="TCS_sensor_his_kinase"/>
</dbReference>
<evidence type="ECO:0000256" key="10">
    <source>
        <dbReference type="ARBA" id="ARBA00023136"/>
    </source>
</evidence>
<feature type="region of interest" description="Disordered" evidence="11">
    <location>
        <begin position="446"/>
        <end position="475"/>
    </location>
</feature>
<dbReference type="InterPro" id="IPR003594">
    <property type="entry name" value="HATPase_dom"/>
</dbReference>
<dbReference type="InterPro" id="IPR003660">
    <property type="entry name" value="HAMP_dom"/>
</dbReference>
<evidence type="ECO:0000259" key="14">
    <source>
        <dbReference type="PROSITE" id="PS50885"/>
    </source>
</evidence>
<dbReference type="CDD" id="cd00075">
    <property type="entry name" value="HATPase"/>
    <property type="match status" value="1"/>
</dbReference>
<dbReference type="SUPFAM" id="SSF47384">
    <property type="entry name" value="Homodimeric domain of signal transducing histidine kinase"/>
    <property type="match status" value="1"/>
</dbReference>
<dbReference type="PROSITE" id="PS50109">
    <property type="entry name" value="HIS_KIN"/>
    <property type="match status" value="1"/>
</dbReference>
<proteinExistence type="predicted"/>
<dbReference type="PANTHER" id="PTHR45436">
    <property type="entry name" value="SENSOR HISTIDINE KINASE YKOH"/>
    <property type="match status" value="1"/>
</dbReference>
<dbReference type="Pfam" id="PF00672">
    <property type="entry name" value="HAMP"/>
    <property type="match status" value="1"/>
</dbReference>
<keyword evidence="9" id="KW-0902">Two-component regulatory system</keyword>
<evidence type="ECO:0000259" key="13">
    <source>
        <dbReference type="PROSITE" id="PS50109"/>
    </source>
</evidence>
<evidence type="ECO:0000256" key="12">
    <source>
        <dbReference type="SAM" id="Phobius"/>
    </source>
</evidence>
<comment type="subcellular location">
    <subcellularLocation>
        <location evidence="2">Cell membrane</location>
    </subcellularLocation>
</comment>
<evidence type="ECO:0000256" key="11">
    <source>
        <dbReference type="SAM" id="MobiDB-lite"/>
    </source>
</evidence>
<protein>
    <recommendedName>
        <fullName evidence="3">histidine kinase</fullName>
        <ecNumber evidence="3">2.7.13.3</ecNumber>
    </recommendedName>
</protein>
<dbReference type="Gene3D" id="3.30.565.10">
    <property type="entry name" value="Histidine kinase-like ATPase, C-terminal domain"/>
    <property type="match status" value="1"/>
</dbReference>
<evidence type="ECO:0000256" key="3">
    <source>
        <dbReference type="ARBA" id="ARBA00012438"/>
    </source>
</evidence>
<dbReference type="AlphaFoldDB" id="A0A5Q2RQ14"/>
<dbReference type="Pfam" id="PF00512">
    <property type="entry name" value="HisKA"/>
    <property type="match status" value="1"/>
</dbReference>
<dbReference type="PANTHER" id="PTHR45436:SF5">
    <property type="entry name" value="SENSOR HISTIDINE KINASE TRCS"/>
    <property type="match status" value="1"/>
</dbReference>
<evidence type="ECO:0000256" key="2">
    <source>
        <dbReference type="ARBA" id="ARBA00004236"/>
    </source>
</evidence>
<dbReference type="CDD" id="cd06225">
    <property type="entry name" value="HAMP"/>
    <property type="match status" value="1"/>
</dbReference>
<dbReference type="GO" id="GO:0005886">
    <property type="term" value="C:plasma membrane"/>
    <property type="evidence" value="ECO:0007669"/>
    <property type="project" value="UniProtKB-SubCell"/>
</dbReference>
<keyword evidence="10 12" id="KW-0472">Membrane</keyword>
<dbReference type="Pfam" id="PF02518">
    <property type="entry name" value="HATPase_c"/>
    <property type="match status" value="1"/>
</dbReference>
<name>A0A5Q2RQ14_9ACTN</name>
<keyword evidence="16" id="KW-1185">Reference proteome</keyword>
<feature type="domain" description="Histidine kinase" evidence="13">
    <location>
        <begin position="264"/>
        <end position="470"/>
    </location>
</feature>
<dbReference type="InterPro" id="IPR004358">
    <property type="entry name" value="Sig_transdc_His_kin-like_C"/>
</dbReference>
<evidence type="ECO:0000256" key="9">
    <source>
        <dbReference type="ARBA" id="ARBA00023012"/>
    </source>
</evidence>
<evidence type="ECO:0000256" key="5">
    <source>
        <dbReference type="ARBA" id="ARBA00022679"/>
    </source>
</evidence>
<dbReference type="InterPro" id="IPR003661">
    <property type="entry name" value="HisK_dim/P_dom"/>
</dbReference>
<feature type="transmembrane region" description="Helical" evidence="12">
    <location>
        <begin position="183"/>
        <end position="202"/>
    </location>
</feature>
<evidence type="ECO:0000256" key="8">
    <source>
        <dbReference type="ARBA" id="ARBA00022989"/>
    </source>
</evidence>
<dbReference type="RefSeq" id="WP_153760323.1">
    <property type="nucleotide sequence ID" value="NZ_CP045851.1"/>
</dbReference>
<reference evidence="15 16" key="1">
    <citation type="submission" date="2019-11" db="EMBL/GenBank/DDBJ databases">
        <authorList>
            <person name="He Y."/>
        </authorList>
    </citation>
    <scope>NUCLEOTIDE SEQUENCE [LARGE SCALE GENOMIC DNA]</scope>
    <source>
        <strain evidence="15 16">SCSIO 58843</strain>
    </source>
</reference>
<dbReference type="SMART" id="SM00387">
    <property type="entry name" value="HATPase_c"/>
    <property type="match status" value="1"/>
</dbReference>
<dbReference type="InterPro" id="IPR005467">
    <property type="entry name" value="His_kinase_dom"/>
</dbReference>
<evidence type="ECO:0000313" key="15">
    <source>
        <dbReference type="EMBL" id="QGG96217.1"/>
    </source>
</evidence>
<comment type="catalytic activity">
    <reaction evidence="1">
        <text>ATP + protein L-histidine = ADP + protein N-phospho-L-histidine.</text>
        <dbReference type="EC" id="2.7.13.3"/>
    </reaction>
</comment>
<dbReference type="InterPro" id="IPR036097">
    <property type="entry name" value="HisK_dim/P_sf"/>
</dbReference>
<keyword evidence="5" id="KW-0808">Transferase</keyword>
<dbReference type="CDD" id="cd00082">
    <property type="entry name" value="HisKA"/>
    <property type="match status" value="1"/>
</dbReference>
<accession>A0A5Q2RQ14</accession>
<dbReference type="EMBL" id="CP045851">
    <property type="protein sequence ID" value="QGG96217.1"/>
    <property type="molecule type" value="Genomic_DNA"/>
</dbReference>
<sequence length="475" mass="50944">MSRSVAGPSRSGPTEHRLIHIPITLRLKLVVALASLATLATVAIGATSYRTTMIQLDAEVDRSLRQALDSIESRVSSSGQRVTILDIVPANRPARPRSFDRILVQVVDADGSVRATSAETPLPVSAVDVAIASGSREETTRSITIDGEPFRVLTSPVASGVAVQFARSTEEVNRVLTTIRNRTLVSVSLIVAMATIGGWLIANRATRRLERLIRAAEEVAETGRLDVPAPNVGDDEVGRLGAAFAEMLAALRSSREAQTQLVQDAGHELRTPLTSLRTNIALLRRADQLPEDVLRQVIADLDSEARELSALVDEIVELATEQPRDEPEGPVDLADLARVVADRAGRRTGRTIDVAVEGRAPVTGRAGSIERALSNLIDNAAKFSEPDSPIEVVVDGGRVEVHDRGIGISDADRRRVFDRFYRSVDARSRPGSGLGLAIVQAVAESHGGRAEARPREGGGTTMLLELPTDDVPDED</sequence>
<evidence type="ECO:0000256" key="1">
    <source>
        <dbReference type="ARBA" id="ARBA00000085"/>
    </source>
</evidence>
<dbReference type="GO" id="GO:0000155">
    <property type="term" value="F:phosphorelay sensor kinase activity"/>
    <property type="evidence" value="ECO:0007669"/>
    <property type="project" value="InterPro"/>
</dbReference>
<evidence type="ECO:0000256" key="6">
    <source>
        <dbReference type="ARBA" id="ARBA00022692"/>
    </source>
</evidence>